<keyword evidence="2" id="KW-1185">Reference proteome</keyword>
<reference evidence="2" key="1">
    <citation type="journal article" date="2023" name="Nat. Plants">
        <title>Single-cell RNA sequencing provides a high-resolution roadmap for understanding the multicellular compartmentation of specialized metabolism.</title>
        <authorList>
            <person name="Sun S."/>
            <person name="Shen X."/>
            <person name="Li Y."/>
            <person name="Li Y."/>
            <person name="Wang S."/>
            <person name="Li R."/>
            <person name="Zhang H."/>
            <person name="Shen G."/>
            <person name="Guo B."/>
            <person name="Wei J."/>
            <person name="Xu J."/>
            <person name="St-Pierre B."/>
            <person name="Chen S."/>
            <person name="Sun C."/>
        </authorList>
    </citation>
    <scope>NUCLEOTIDE SEQUENCE [LARGE SCALE GENOMIC DNA]</scope>
</reference>
<proteinExistence type="predicted"/>
<dbReference type="Proteomes" id="UP001060085">
    <property type="component" value="Linkage Group LG03"/>
</dbReference>
<organism evidence="1 2">
    <name type="scientific">Catharanthus roseus</name>
    <name type="common">Madagascar periwinkle</name>
    <name type="synonym">Vinca rosea</name>
    <dbReference type="NCBI Taxonomy" id="4058"/>
    <lineage>
        <taxon>Eukaryota</taxon>
        <taxon>Viridiplantae</taxon>
        <taxon>Streptophyta</taxon>
        <taxon>Embryophyta</taxon>
        <taxon>Tracheophyta</taxon>
        <taxon>Spermatophyta</taxon>
        <taxon>Magnoliopsida</taxon>
        <taxon>eudicotyledons</taxon>
        <taxon>Gunneridae</taxon>
        <taxon>Pentapetalae</taxon>
        <taxon>asterids</taxon>
        <taxon>lamiids</taxon>
        <taxon>Gentianales</taxon>
        <taxon>Apocynaceae</taxon>
        <taxon>Rauvolfioideae</taxon>
        <taxon>Vinceae</taxon>
        <taxon>Catharanthinae</taxon>
        <taxon>Catharanthus</taxon>
    </lineage>
</organism>
<sequence length="199" mass="21809">MNAKSAMMLERDATQKCVYELQVKLKLDFAILSERCQLTESDRDAKEHELSDITGKVPSLEAAVEGKEKDPQKALLNFVNKERLLVVGKDGRLNPQAPVLSYGHPWPSGQDTVDDLEGEILIVCFGALTEIFCLLEYFFVREGIACPSNTHGASTYVAQSAPITPIILENPSDGDTILLDDPSQDKAPHGMDGGDCPFE</sequence>
<evidence type="ECO:0000313" key="2">
    <source>
        <dbReference type="Proteomes" id="UP001060085"/>
    </source>
</evidence>
<name>A0ACC0BGM1_CATRO</name>
<evidence type="ECO:0000313" key="1">
    <source>
        <dbReference type="EMBL" id="KAI5671763.1"/>
    </source>
</evidence>
<protein>
    <submittedName>
        <fullName evidence="1">Uncharacterized protein</fullName>
    </submittedName>
</protein>
<comment type="caution">
    <text evidence="1">The sequence shown here is derived from an EMBL/GenBank/DDBJ whole genome shotgun (WGS) entry which is preliminary data.</text>
</comment>
<gene>
    <name evidence="1" type="ORF">M9H77_12127</name>
</gene>
<accession>A0ACC0BGM1</accession>
<dbReference type="EMBL" id="CM044703">
    <property type="protein sequence ID" value="KAI5671763.1"/>
    <property type="molecule type" value="Genomic_DNA"/>
</dbReference>